<evidence type="ECO:0000313" key="3">
    <source>
        <dbReference type="EMBL" id="ARU63523.1"/>
    </source>
</evidence>
<dbReference type="GO" id="GO:0016740">
    <property type="term" value="F:transferase activity"/>
    <property type="evidence" value="ECO:0007669"/>
    <property type="project" value="UniProtKB-KW"/>
</dbReference>
<protein>
    <recommendedName>
        <fullName evidence="2">Methyltransferase domain-containing protein</fullName>
    </recommendedName>
</protein>
<dbReference type="EMBL" id="CP021434">
    <property type="protein sequence ID" value="ARU63523.1"/>
    <property type="molecule type" value="Genomic_DNA"/>
</dbReference>
<dbReference type="CDD" id="cd02440">
    <property type="entry name" value="AdoMet_MTases"/>
    <property type="match status" value="1"/>
</dbReference>
<dbReference type="Gene3D" id="2.20.25.110">
    <property type="entry name" value="S-adenosyl-L-methionine-dependent methyltransferases"/>
    <property type="match status" value="1"/>
</dbReference>
<dbReference type="SUPFAM" id="SSF53335">
    <property type="entry name" value="S-adenosyl-L-methionine-dependent methyltransferases"/>
    <property type="match status" value="1"/>
</dbReference>
<accession>A0A1Y0IVW1</accession>
<reference evidence="4" key="1">
    <citation type="submission" date="2017-05" db="EMBL/GenBank/DDBJ databases">
        <authorList>
            <person name="Sung H."/>
        </authorList>
    </citation>
    <scope>NUCLEOTIDE SEQUENCE [LARGE SCALE GENOMIC DNA]</scope>
    <source>
        <strain evidence="4">AR23208</strain>
    </source>
</reference>
<dbReference type="Gene3D" id="3.40.50.150">
    <property type="entry name" value="Vaccinia Virus protein VP39"/>
    <property type="match status" value="1"/>
</dbReference>
<dbReference type="InterPro" id="IPR029063">
    <property type="entry name" value="SAM-dependent_MTases_sf"/>
</dbReference>
<evidence type="ECO:0000313" key="4">
    <source>
        <dbReference type="Proteomes" id="UP000195437"/>
    </source>
</evidence>
<dbReference type="Proteomes" id="UP000195437">
    <property type="component" value="Chromosome"/>
</dbReference>
<dbReference type="OrthoDB" id="9811589at2"/>
<sequence length="253" mass="29597">MSEHDQGSYGEFAYFYDQLMQDAPYESWMAFLQEAMARYDFMPRHIADLGCGTGTIAIALYEQGYKVTGVDLSEDMLAQAEAKLSSHSSRLRFLCQDLRELYLPETCDLAVSFCDSLNYITDADDLGQIFKRVKTQLRPNGMFLFDLHSIFKLREKLGQNVFYEVGEEVTYLWQSRFDEATATVEYDITFFALEDEAEQLYRRFHEYHVQRAYDISTVERLLKDAGFQTVEVYADFRWDVPTDSTERYFFVAK</sequence>
<feature type="domain" description="Methyltransferase" evidence="2">
    <location>
        <begin position="46"/>
        <end position="141"/>
    </location>
</feature>
<name>A0A1Y0IVW1_9BACL</name>
<dbReference type="PANTHER" id="PTHR43861">
    <property type="entry name" value="TRANS-ACONITATE 2-METHYLTRANSFERASE-RELATED"/>
    <property type="match status" value="1"/>
</dbReference>
<dbReference type="KEGG" id="tum:CBW65_22835"/>
<dbReference type="InterPro" id="IPR041698">
    <property type="entry name" value="Methyltransf_25"/>
</dbReference>
<proteinExistence type="predicted"/>
<keyword evidence="4" id="KW-1185">Reference proteome</keyword>
<dbReference type="RefSeq" id="WP_087458859.1">
    <property type="nucleotide sequence ID" value="NZ_CP021434.1"/>
</dbReference>
<evidence type="ECO:0000259" key="2">
    <source>
        <dbReference type="Pfam" id="PF13649"/>
    </source>
</evidence>
<keyword evidence="1" id="KW-0808">Transferase</keyword>
<gene>
    <name evidence="3" type="ORF">CBW65_22835</name>
</gene>
<dbReference type="Pfam" id="PF13649">
    <property type="entry name" value="Methyltransf_25"/>
    <property type="match status" value="1"/>
</dbReference>
<organism evidence="3 4">
    <name type="scientific">Tumebacillus avium</name>
    <dbReference type="NCBI Taxonomy" id="1903704"/>
    <lineage>
        <taxon>Bacteria</taxon>
        <taxon>Bacillati</taxon>
        <taxon>Bacillota</taxon>
        <taxon>Bacilli</taxon>
        <taxon>Bacillales</taxon>
        <taxon>Alicyclobacillaceae</taxon>
        <taxon>Tumebacillus</taxon>
    </lineage>
</organism>
<evidence type="ECO:0000256" key="1">
    <source>
        <dbReference type="ARBA" id="ARBA00022679"/>
    </source>
</evidence>
<dbReference type="AlphaFoldDB" id="A0A1Y0IVW1"/>